<evidence type="ECO:0000256" key="6">
    <source>
        <dbReference type="ARBA" id="ARBA00022694"/>
    </source>
</evidence>
<dbReference type="PANTHER" id="PTHR11933:SF5">
    <property type="entry name" value="MITOCHONDRIAL TRNA-SPECIFIC 2-THIOURIDYLASE 1"/>
    <property type="match status" value="1"/>
</dbReference>
<dbReference type="EMBL" id="JAACJP010000106">
    <property type="protein sequence ID" value="KAF5365796.1"/>
    <property type="molecule type" value="Genomic_DNA"/>
</dbReference>
<feature type="domain" description="tRNA-specific 2-thiouridylase MnmA-like C-terminal" evidence="12">
    <location>
        <begin position="330"/>
        <end position="414"/>
    </location>
</feature>
<evidence type="ECO:0000313" key="14">
    <source>
        <dbReference type="EMBL" id="KAF5365796.1"/>
    </source>
</evidence>
<evidence type="ECO:0000256" key="2">
    <source>
        <dbReference type="ARBA" id="ARBA00006191"/>
    </source>
</evidence>
<evidence type="ECO:0000256" key="3">
    <source>
        <dbReference type="ARBA" id="ARBA00011953"/>
    </source>
</evidence>
<evidence type="ECO:0000256" key="4">
    <source>
        <dbReference type="ARBA" id="ARBA00022555"/>
    </source>
</evidence>
<dbReference type="InterPro" id="IPR046884">
    <property type="entry name" value="MnmA-like_central"/>
</dbReference>
<dbReference type="InterPro" id="IPR014729">
    <property type="entry name" value="Rossmann-like_a/b/a_fold"/>
</dbReference>
<keyword evidence="8" id="KW-0067">ATP-binding</keyword>
<dbReference type="CDD" id="cd01998">
    <property type="entry name" value="MnmA_TRMU-like"/>
    <property type="match status" value="1"/>
</dbReference>
<dbReference type="InterPro" id="IPR046885">
    <property type="entry name" value="MnmA-like_C"/>
</dbReference>
<dbReference type="GO" id="GO:0005524">
    <property type="term" value="F:ATP binding"/>
    <property type="evidence" value="ECO:0007669"/>
    <property type="project" value="UniProtKB-KW"/>
</dbReference>
<dbReference type="EC" id="2.8.1.14" evidence="3"/>
<evidence type="ECO:0000256" key="1">
    <source>
        <dbReference type="ARBA" id="ARBA00003986"/>
    </source>
</evidence>
<dbReference type="NCBIfam" id="TIGR00420">
    <property type="entry name" value="trmU"/>
    <property type="match status" value="1"/>
</dbReference>
<comment type="similarity">
    <text evidence="2">Belongs to the MnmA/TRMU family.</text>
</comment>
<accession>A0A8H5LQM7</accession>
<dbReference type="Pfam" id="PF03054">
    <property type="entry name" value="tRNA_Me_trans"/>
    <property type="match status" value="1"/>
</dbReference>
<protein>
    <recommendedName>
        <fullName evidence="3">tRNA-5-taurinomethyluridine 2-sulfurtransferase</fullName>
        <ecNumber evidence="3">2.8.1.14</ecNumber>
    </recommendedName>
</protein>
<comment type="catalytic activity">
    <reaction evidence="11">
        <text>5-taurinomethyluridine(34) in tRNA + S-sulfanyl-L-cysteinyl-[protein] + AH2 + ATP = 5-taurinomethyl-2-thiouridine(34) in tRNA + L-cysteinyl-[protein] + A + AMP + diphosphate + H(+)</text>
        <dbReference type="Rhea" id="RHEA:47040"/>
        <dbReference type="Rhea" id="RHEA-COMP:10131"/>
        <dbReference type="Rhea" id="RHEA-COMP:11726"/>
        <dbReference type="Rhea" id="RHEA-COMP:11732"/>
        <dbReference type="Rhea" id="RHEA-COMP:11733"/>
        <dbReference type="ChEBI" id="CHEBI:13193"/>
        <dbReference type="ChEBI" id="CHEBI:15378"/>
        <dbReference type="ChEBI" id="CHEBI:17499"/>
        <dbReference type="ChEBI" id="CHEBI:29950"/>
        <dbReference type="ChEBI" id="CHEBI:30616"/>
        <dbReference type="ChEBI" id="CHEBI:33019"/>
        <dbReference type="ChEBI" id="CHEBI:61963"/>
        <dbReference type="ChEBI" id="CHEBI:87171"/>
        <dbReference type="ChEBI" id="CHEBI:87172"/>
        <dbReference type="ChEBI" id="CHEBI:456215"/>
        <dbReference type="EC" id="2.8.1.14"/>
    </reaction>
</comment>
<keyword evidence="9" id="KW-0694">RNA-binding</keyword>
<keyword evidence="6" id="KW-0819">tRNA processing</keyword>
<dbReference type="FunFam" id="3.40.50.620:FF:000115">
    <property type="entry name" value="tRNA-specific 2-thiouridylase MnmA"/>
    <property type="match status" value="1"/>
</dbReference>
<evidence type="ECO:0000259" key="13">
    <source>
        <dbReference type="Pfam" id="PF20259"/>
    </source>
</evidence>
<proteinExistence type="inferred from homology"/>
<evidence type="ECO:0000256" key="10">
    <source>
        <dbReference type="ARBA" id="ARBA00023157"/>
    </source>
</evidence>
<keyword evidence="15" id="KW-1185">Reference proteome</keyword>
<dbReference type="NCBIfam" id="NF001138">
    <property type="entry name" value="PRK00143.1"/>
    <property type="match status" value="1"/>
</dbReference>
<organism evidence="14 15">
    <name type="scientific">Tricholomella constricta</name>
    <dbReference type="NCBI Taxonomy" id="117010"/>
    <lineage>
        <taxon>Eukaryota</taxon>
        <taxon>Fungi</taxon>
        <taxon>Dikarya</taxon>
        <taxon>Basidiomycota</taxon>
        <taxon>Agaricomycotina</taxon>
        <taxon>Agaricomycetes</taxon>
        <taxon>Agaricomycetidae</taxon>
        <taxon>Agaricales</taxon>
        <taxon>Tricholomatineae</taxon>
        <taxon>Lyophyllaceae</taxon>
        <taxon>Tricholomella</taxon>
    </lineage>
</organism>
<dbReference type="AlphaFoldDB" id="A0A8H5LQM7"/>
<dbReference type="Gene3D" id="2.40.30.10">
    <property type="entry name" value="Translation factors"/>
    <property type="match status" value="1"/>
</dbReference>
<sequence>MATPLARRALARYIRRLPDIQNPGKEIEVCWTLFSVNAVAYYITVFVGMSGGVDSSVTAKLLADKDYDLSAVFMRNWDTRDESASDKGCEWEKDWEDVQQVCKALDIPCEMIDLSQEYWNRVFQPSLHSWEDGITPNPDVLCNREIKFGALLEHLPMASSSSSKTWFATGHYARKTWTLPTSESPPRAKLLRPVDLIKDQTYFLASMTEQSLNCALFPLGDLNKSEVREIAKKAGLATAERKESMGVCFVGKKSKFGDFISSYIPPNPGPIIDLSTGDTVAQHKGLWTYTIGQGAKLPGMRQRAFVVKKDSGLNAIYIAFGSHNPLLLSRSVIVSDFSWIWKDSPPNHLKTEDGYGAEVKIRHRMDSTTCTVHSSDSDHDLKITLGNPEVGVAPGQVAVVYDREEGRVLGCGTIVDTISLE</sequence>
<dbReference type="GO" id="GO:0016783">
    <property type="term" value="F:sulfurtransferase activity"/>
    <property type="evidence" value="ECO:0007669"/>
    <property type="project" value="InterPro"/>
</dbReference>
<dbReference type="Gene3D" id="2.30.30.280">
    <property type="entry name" value="Adenine nucleotide alpha hydrolases-like domains"/>
    <property type="match status" value="1"/>
</dbReference>
<dbReference type="InterPro" id="IPR023382">
    <property type="entry name" value="MnmA-like_central_sf"/>
</dbReference>
<dbReference type="InterPro" id="IPR004506">
    <property type="entry name" value="MnmA-like"/>
</dbReference>
<keyword evidence="10" id="KW-1015">Disulfide bond</keyword>
<dbReference type="Gene3D" id="3.40.50.620">
    <property type="entry name" value="HUPs"/>
    <property type="match status" value="1"/>
</dbReference>
<evidence type="ECO:0000256" key="5">
    <source>
        <dbReference type="ARBA" id="ARBA00022679"/>
    </source>
</evidence>
<dbReference type="Proteomes" id="UP000565441">
    <property type="component" value="Unassembled WGS sequence"/>
</dbReference>
<dbReference type="HAMAP" id="MF_00144">
    <property type="entry name" value="tRNA_thiouridyl_MnmA"/>
    <property type="match status" value="1"/>
</dbReference>
<dbReference type="Pfam" id="PF20259">
    <property type="entry name" value="tRNA_Me_trans_M"/>
    <property type="match status" value="1"/>
</dbReference>
<feature type="domain" description="tRNA-specific 2-thiouridylase MnmA-like central" evidence="13">
    <location>
        <begin position="258"/>
        <end position="319"/>
    </location>
</feature>
<evidence type="ECO:0000259" key="12">
    <source>
        <dbReference type="Pfam" id="PF20258"/>
    </source>
</evidence>
<gene>
    <name evidence="14" type="ORF">D9615_010692</name>
</gene>
<comment type="caution">
    <text evidence="14">The sequence shown here is derived from an EMBL/GenBank/DDBJ whole genome shotgun (WGS) entry which is preliminary data.</text>
</comment>
<evidence type="ECO:0000256" key="7">
    <source>
        <dbReference type="ARBA" id="ARBA00022741"/>
    </source>
</evidence>
<dbReference type="Pfam" id="PF20258">
    <property type="entry name" value="tRNA_Me_trans_C"/>
    <property type="match status" value="1"/>
</dbReference>
<dbReference type="OrthoDB" id="3685at2759"/>
<dbReference type="SUPFAM" id="SSF52402">
    <property type="entry name" value="Adenine nucleotide alpha hydrolases-like"/>
    <property type="match status" value="1"/>
</dbReference>
<dbReference type="GO" id="GO:0002143">
    <property type="term" value="P:tRNA wobble position uridine thiolation"/>
    <property type="evidence" value="ECO:0007669"/>
    <property type="project" value="TreeGrafter"/>
</dbReference>
<dbReference type="GO" id="GO:0005739">
    <property type="term" value="C:mitochondrion"/>
    <property type="evidence" value="ECO:0007669"/>
    <property type="project" value="TreeGrafter"/>
</dbReference>
<evidence type="ECO:0000256" key="8">
    <source>
        <dbReference type="ARBA" id="ARBA00022840"/>
    </source>
</evidence>
<keyword evidence="4" id="KW-0820">tRNA-binding</keyword>
<reference evidence="14 15" key="1">
    <citation type="journal article" date="2020" name="ISME J.">
        <title>Uncovering the hidden diversity of litter-decomposition mechanisms in mushroom-forming fungi.</title>
        <authorList>
            <person name="Floudas D."/>
            <person name="Bentzer J."/>
            <person name="Ahren D."/>
            <person name="Johansson T."/>
            <person name="Persson P."/>
            <person name="Tunlid A."/>
        </authorList>
    </citation>
    <scope>NUCLEOTIDE SEQUENCE [LARGE SCALE GENOMIC DNA]</scope>
    <source>
        <strain evidence="14 15">CBS 661.87</strain>
    </source>
</reference>
<evidence type="ECO:0000256" key="11">
    <source>
        <dbReference type="ARBA" id="ARBA00049564"/>
    </source>
</evidence>
<keyword evidence="5" id="KW-0808">Transferase</keyword>
<keyword evidence="7" id="KW-0547">Nucleotide-binding</keyword>
<dbReference type="GO" id="GO:0000049">
    <property type="term" value="F:tRNA binding"/>
    <property type="evidence" value="ECO:0007669"/>
    <property type="project" value="UniProtKB-KW"/>
</dbReference>
<evidence type="ECO:0000313" key="15">
    <source>
        <dbReference type="Proteomes" id="UP000565441"/>
    </source>
</evidence>
<dbReference type="PANTHER" id="PTHR11933">
    <property type="entry name" value="TRNA 5-METHYLAMINOMETHYL-2-THIOURIDYLATE -METHYLTRANSFERASE"/>
    <property type="match status" value="1"/>
</dbReference>
<evidence type="ECO:0000256" key="9">
    <source>
        <dbReference type="ARBA" id="ARBA00022884"/>
    </source>
</evidence>
<comment type="function">
    <text evidence="1">Catalyzes the 2-thiolation of uridine at the wobble position (U34) of mitochondrial tRNA(Lys), tRNA(Glu) and tRNA(Gln). Required for the formation of 5-taurinomethyl-2-thiouridine (tm5s2U) of mitochondrial tRNA(Lys), tRNA(Glu), and tRNA(Gln) at the wobble position. ATP is required to activate the C2 atom of the wobble base.</text>
</comment>
<name>A0A8H5LQM7_9AGAR</name>